<reference evidence="7" key="1">
    <citation type="journal article" date="2014" name="Int. J. Syst. Evol. Microbiol.">
        <title>Complete genome sequence of Corynebacterium casei LMG S-19264T (=DSM 44701T), isolated from a smear-ripened cheese.</title>
        <authorList>
            <consortium name="US DOE Joint Genome Institute (JGI-PGF)"/>
            <person name="Walter F."/>
            <person name="Albersmeier A."/>
            <person name="Kalinowski J."/>
            <person name="Ruckert C."/>
        </authorList>
    </citation>
    <scope>NUCLEOTIDE SEQUENCE</scope>
    <source>
        <strain evidence="7">CGMCC 4.7403</strain>
    </source>
</reference>
<dbReference type="GO" id="GO:0016020">
    <property type="term" value="C:membrane"/>
    <property type="evidence" value="ECO:0007669"/>
    <property type="project" value="UniProtKB-SubCell"/>
</dbReference>
<evidence type="ECO:0000256" key="5">
    <source>
        <dbReference type="SAM" id="Phobius"/>
    </source>
</evidence>
<accession>A0A918ZI63</accession>
<feature type="transmembrane region" description="Helical" evidence="5">
    <location>
        <begin position="418"/>
        <end position="434"/>
    </location>
</feature>
<dbReference type="PANTHER" id="PTHR37422:SF21">
    <property type="entry name" value="EXOQ-LIKE PROTEIN"/>
    <property type="match status" value="1"/>
</dbReference>
<protein>
    <recommendedName>
        <fullName evidence="6">O-antigen ligase-related domain-containing protein</fullName>
    </recommendedName>
</protein>
<gene>
    <name evidence="7" type="ORF">GCM10017771_75040</name>
</gene>
<feature type="transmembrane region" description="Helical" evidence="5">
    <location>
        <begin position="392"/>
        <end position="411"/>
    </location>
</feature>
<dbReference type="EMBL" id="BNAT01000038">
    <property type="protein sequence ID" value="GHE52742.1"/>
    <property type="molecule type" value="Genomic_DNA"/>
</dbReference>
<comment type="caution">
    <text evidence="7">The sequence shown here is derived from an EMBL/GenBank/DDBJ whole genome shotgun (WGS) entry which is preliminary data.</text>
</comment>
<keyword evidence="3 5" id="KW-1133">Transmembrane helix</keyword>
<feature type="transmembrane region" description="Helical" evidence="5">
    <location>
        <begin position="311"/>
        <end position="332"/>
    </location>
</feature>
<feature type="transmembrane region" description="Helical" evidence="5">
    <location>
        <begin position="344"/>
        <end position="366"/>
    </location>
</feature>
<dbReference type="AlphaFoldDB" id="A0A918ZI63"/>
<evidence type="ECO:0000313" key="8">
    <source>
        <dbReference type="Proteomes" id="UP000603227"/>
    </source>
</evidence>
<keyword evidence="8" id="KW-1185">Reference proteome</keyword>
<dbReference type="InterPro" id="IPR007016">
    <property type="entry name" value="O-antigen_ligase-rel_domated"/>
</dbReference>
<dbReference type="Pfam" id="PF04932">
    <property type="entry name" value="Wzy_C"/>
    <property type="match status" value="1"/>
</dbReference>
<keyword evidence="2 5" id="KW-0812">Transmembrane</keyword>
<feature type="domain" description="O-antigen ligase-related" evidence="6">
    <location>
        <begin position="255"/>
        <end position="403"/>
    </location>
</feature>
<feature type="transmembrane region" description="Helical" evidence="5">
    <location>
        <begin position="178"/>
        <end position="198"/>
    </location>
</feature>
<evidence type="ECO:0000256" key="1">
    <source>
        <dbReference type="ARBA" id="ARBA00004141"/>
    </source>
</evidence>
<evidence type="ECO:0000256" key="4">
    <source>
        <dbReference type="ARBA" id="ARBA00023136"/>
    </source>
</evidence>
<organism evidence="7 8">
    <name type="scientific">Streptomyces capitiformicae</name>
    <dbReference type="NCBI Taxonomy" id="2014920"/>
    <lineage>
        <taxon>Bacteria</taxon>
        <taxon>Bacillati</taxon>
        <taxon>Actinomycetota</taxon>
        <taxon>Actinomycetes</taxon>
        <taxon>Kitasatosporales</taxon>
        <taxon>Streptomycetaceae</taxon>
        <taxon>Streptomyces</taxon>
    </lineage>
</organism>
<reference evidence="7" key="2">
    <citation type="submission" date="2020-09" db="EMBL/GenBank/DDBJ databases">
        <authorList>
            <person name="Sun Q."/>
            <person name="Zhou Y."/>
        </authorList>
    </citation>
    <scope>NUCLEOTIDE SEQUENCE</scope>
    <source>
        <strain evidence="7">CGMCC 4.7403</strain>
    </source>
</reference>
<evidence type="ECO:0000256" key="2">
    <source>
        <dbReference type="ARBA" id="ARBA00022692"/>
    </source>
</evidence>
<comment type="subcellular location">
    <subcellularLocation>
        <location evidence="1">Membrane</location>
        <topology evidence="1">Multi-pass membrane protein</topology>
    </subcellularLocation>
</comment>
<dbReference type="Proteomes" id="UP000603227">
    <property type="component" value="Unassembled WGS sequence"/>
</dbReference>
<dbReference type="PANTHER" id="PTHR37422">
    <property type="entry name" value="TEICHURONIC ACID BIOSYNTHESIS PROTEIN TUAE"/>
    <property type="match status" value="1"/>
</dbReference>
<dbReference type="InterPro" id="IPR051533">
    <property type="entry name" value="WaaL-like"/>
</dbReference>
<keyword evidence="4 5" id="KW-0472">Membrane</keyword>
<name>A0A918ZI63_9ACTN</name>
<evidence type="ECO:0000313" key="7">
    <source>
        <dbReference type="EMBL" id="GHE52742.1"/>
    </source>
</evidence>
<feature type="transmembrane region" description="Helical" evidence="5">
    <location>
        <begin position="228"/>
        <end position="244"/>
    </location>
</feature>
<sequence>MMNWHSTQMGALVLGIAALLAIPPCLIAFRRARAWGDWDLTSTLVFLTGVLNALPTVLFIVVSGRPERRDEFGNELPGRPDSLDAFGNQLPGGPLSDWANQVGQVTSFLLIAGSLVFFLRGVLRGARINVAPLIAFVLVLELALSNGLNGHQVFSGRQLALLAVLMAASVARPGRSAFLGAAAVGLLLTVLGGIQALVQSSSVFHACRFDKCGPFGALYTGVFVNENIYGQLLSLSVPFIWLSLRGRVRVVLACYVAFVTIATDARVAALAALSSLVLLVLLHPRLPQSADGARPATPEGSNRSGTPSTKAVALAALVTCLVAVGEFLLPYVAQSHDRLSQRPYAWHLAVQYLSESPIFGFGGAAWPNLHIQGQIPVAIAISPHNQWLDVGYAGGLVGLVLFAALITYILLRGGRANIVVACCVLLPVLINGALDRPWSFGFTDTQTFTLVAATLVPIVRGSRRWATDVEYETRPLIMPGAGRHSRWALPLR</sequence>
<feature type="transmembrane region" description="Helical" evidence="5">
    <location>
        <begin position="251"/>
        <end position="282"/>
    </location>
</feature>
<evidence type="ECO:0000256" key="3">
    <source>
        <dbReference type="ARBA" id="ARBA00022989"/>
    </source>
</evidence>
<evidence type="ECO:0000259" key="6">
    <source>
        <dbReference type="Pfam" id="PF04932"/>
    </source>
</evidence>
<proteinExistence type="predicted"/>
<feature type="transmembrane region" description="Helical" evidence="5">
    <location>
        <begin position="44"/>
        <end position="62"/>
    </location>
</feature>